<dbReference type="CDD" id="cd18793">
    <property type="entry name" value="SF2_C_SNF"/>
    <property type="match status" value="1"/>
</dbReference>
<sequence>VVFSEFRDTARYVFETLKSAGVHHLFEIDSSSKVDRLDVIRRFAPFYNYHDEETLQKALANPIRVLISTDILAEGLNLQDAFLMINYDLHWNPVRLMQRIGRVDRRMNPETERLIMETMPEEKGLRGKMWFWNFLPPAELNDLLSLYHRVSHKVLRISETTGLEGEKLLTPEDHFKTLKNFNAAYEGQATTEEQLRLLLNKALLEDPQLEPLLETLPWRVFSAKSAAGSTPGIFACYRFPPIASAGKPQELGELRWYFLPDGSTEVLTTIDQINQHIAAE</sequence>
<dbReference type="PROSITE" id="PS51194">
    <property type="entry name" value="HELICASE_CTER"/>
    <property type="match status" value="1"/>
</dbReference>
<dbReference type="GO" id="GO:0016787">
    <property type="term" value="F:hydrolase activity"/>
    <property type="evidence" value="ECO:0007669"/>
    <property type="project" value="UniProtKB-KW"/>
</dbReference>
<feature type="non-terminal residue" evidence="3">
    <location>
        <position position="280"/>
    </location>
</feature>
<dbReference type="SUPFAM" id="SSF52540">
    <property type="entry name" value="P-loop containing nucleoside triphosphate hydrolases"/>
    <property type="match status" value="1"/>
</dbReference>
<evidence type="ECO:0000313" key="3">
    <source>
        <dbReference type="EMBL" id="GAF88602.1"/>
    </source>
</evidence>
<dbReference type="SMART" id="SM00490">
    <property type="entry name" value="HELICc"/>
    <property type="match status" value="1"/>
</dbReference>
<keyword evidence="1" id="KW-0378">Hydrolase</keyword>
<organism evidence="3">
    <name type="scientific">marine sediment metagenome</name>
    <dbReference type="NCBI Taxonomy" id="412755"/>
    <lineage>
        <taxon>unclassified sequences</taxon>
        <taxon>metagenomes</taxon>
        <taxon>ecological metagenomes</taxon>
    </lineage>
</organism>
<dbReference type="InterPro" id="IPR001650">
    <property type="entry name" value="Helicase_C-like"/>
</dbReference>
<dbReference type="Pfam" id="PF00271">
    <property type="entry name" value="Helicase_C"/>
    <property type="match status" value="1"/>
</dbReference>
<name>X0TKE7_9ZZZZ</name>
<reference evidence="3" key="1">
    <citation type="journal article" date="2014" name="Front. Microbiol.">
        <title>High frequency of phylogenetically diverse reductive dehalogenase-homologous genes in deep subseafloor sedimentary metagenomes.</title>
        <authorList>
            <person name="Kawai M."/>
            <person name="Futagami T."/>
            <person name="Toyoda A."/>
            <person name="Takaki Y."/>
            <person name="Nishi S."/>
            <person name="Hori S."/>
            <person name="Arai W."/>
            <person name="Tsubouchi T."/>
            <person name="Morono Y."/>
            <person name="Uchiyama I."/>
            <person name="Ito T."/>
            <person name="Fujiyama A."/>
            <person name="Inagaki F."/>
            <person name="Takami H."/>
        </authorList>
    </citation>
    <scope>NUCLEOTIDE SEQUENCE</scope>
    <source>
        <strain evidence="3">Expedition CK06-06</strain>
    </source>
</reference>
<proteinExistence type="predicted"/>
<evidence type="ECO:0000259" key="2">
    <source>
        <dbReference type="PROSITE" id="PS51194"/>
    </source>
</evidence>
<comment type="caution">
    <text evidence="3">The sequence shown here is derived from an EMBL/GenBank/DDBJ whole genome shotgun (WGS) entry which is preliminary data.</text>
</comment>
<evidence type="ECO:0000256" key="1">
    <source>
        <dbReference type="ARBA" id="ARBA00022801"/>
    </source>
</evidence>
<feature type="non-terminal residue" evidence="3">
    <location>
        <position position="1"/>
    </location>
</feature>
<dbReference type="AlphaFoldDB" id="X0TKE7"/>
<accession>X0TKE7</accession>
<dbReference type="Gene3D" id="3.40.50.300">
    <property type="entry name" value="P-loop containing nucleotide triphosphate hydrolases"/>
    <property type="match status" value="1"/>
</dbReference>
<dbReference type="InterPro" id="IPR027417">
    <property type="entry name" value="P-loop_NTPase"/>
</dbReference>
<feature type="domain" description="Helicase C-terminal" evidence="2">
    <location>
        <begin position="1"/>
        <end position="158"/>
    </location>
</feature>
<protein>
    <recommendedName>
        <fullName evidence="2">Helicase C-terminal domain-containing protein</fullName>
    </recommendedName>
</protein>
<dbReference type="InterPro" id="IPR049730">
    <property type="entry name" value="SNF2/RAD54-like_C"/>
</dbReference>
<gene>
    <name evidence="3" type="ORF">S01H1_27274</name>
</gene>
<dbReference type="EMBL" id="BARS01016594">
    <property type="protein sequence ID" value="GAF88602.1"/>
    <property type="molecule type" value="Genomic_DNA"/>
</dbReference>